<dbReference type="SMART" id="SM00091">
    <property type="entry name" value="PAS"/>
    <property type="match status" value="2"/>
</dbReference>
<dbReference type="PROSITE" id="PS50113">
    <property type="entry name" value="PAC"/>
    <property type="match status" value="1"/>
</dbReference>
<evidence type="ECO:0000313" key="8">
    <source>
        <dbReference type="EMBL" id="TMM42004.1"/>
    </source>
</evidence>
<dbReference type="PANTHER" id="PTHR32089:SF112">
    <property type="entry name" value="LYSOZYME-LIKE PROTEIN-RELATED"/>
    <property type="match status" value="1"/>
</dbReference>
<dbReference type="Pfam" id="PF00015">
    <property type="entry name" value="MCPsignal"/>
    <property type="match status" value="1"/>
</dbReference>
<dbReference type="SMART" id="SM00086">
    <property type="entry name" value="PAC"/>
    <property type="match status" value="1"/>
</dbReference>
<dbReference type="GO" id="GO:0007165">
    <property type="term" value="P:signal transduction"/>
    <property type="evidence" value="ECO:0007669"/>
    <property type="project" value="UniProtKB-KW"/>
</dbReference>
<keyword evidence="2 4" id="KW-0807">Transducer</keyword>
<evidence type="ECO:0000259" key="5">
    <source>
        <dbReference type="PROSITE" id="PS50111"/>
    </source>
</evidence>
<evidence type="ECO:0000313" key="9">
    <source>
        <dbReference type="Proteomes" id="UP000307702"/>
    </source>
</evidence>
<dbReference type="EMBL" id="SZVP01000019">
    <property type="protein sequence ID" value="TMM42004.1"/>
    <property type="molecule type" value="Genomic_DNA"/>
</dbReference>
<proteinExistence type="inferred from homology"/>
<comment type="caution">
    <text evidence="8">The sequence shown here is derived from an EMBL/GenBank/DDBJ whole genome shotgun (WGS) entry which is preliminary data.</text>
</comment>
<dbReference type="InterPro" id="IPR004090">
    <property type="entry name" value="Chemotax_Me-accpt_rcpt"/>
</dbReference>
<protein>
    <submittedName>
        <fullName evidence="8">PAS domain S-box protein</fullName>
    </submittedName>
</protein>
<dbReference type="SUPFAM" id="SSF58104">
    <property type="entry name" value="Methyl-accepting chemotaxis protein (MCP) signaling domain"/>
    <property type="match status" value="1"/>
</dbReference>
<dbReference type="InterPro" id="IPR000700">
    <property type="entry name" value="PAS-assoc_C"/>
</dbReference>
<sequence length="534" mass="59702">MWFSSKVNKKRLAKQLVVTHPLAAIVVDKQQKIVAANDEFSQLANRLPESDLNQAFITLLKRYDKISNTIIYNDSLHLSQQVMPLTFKGLESYALYLFKPLPIQALTEQTWQDLLTFSKNACVVFDSNKNLVMANLQSVNIDDLYLDENDTHLLQILESSYKSKDHMLCLSEQDNLYFRVMRHTIDPNGQQLTAFVLSHQPKNSNLKQFEMLSKVVSNTSTSVLITDKNGLVEYVNPGFEKLSGHTLEEVKGKKPGSLLQGKQTNQDTIKRISKKIKAKEPFYEEILNFDKSGVPYWIVLAVNPIFNEAGEHTGFVGVSSDVREIKQIVLEQVNQRDAISSHSAVLEFDEKGHFILANEYTQKQLNIFNDPTMLTVIGNLKDHLDPSGLQMIQRGEATEVMMTLNHQGIEVILDCIISSITDLNGDIAKYVVFGNNVSSRNKLVTETHHSMSTVLSKIQTTVTTINAVADQTNLLALNAAIEAARAGEAGRGFAVVADEVRNLAKTSNQAAVQIGLLINETQSHVDQLASFLRK</sequence>
<dbReference type="Pfam" id="PF13426">
    <property type="entry name" value="PAS_9"/>
    <property type="match status" value="1"/>
</dbReference>
<dbReference type="PROSITE" id="PS50111">
    <property type="entry name" value="CHEMOTAXIS_TRANSDUC_2"/>
    <property type="match status" value="1"/>
</dbReference>
<dbReference type="InterPro" id="IPR000014">
    <property type="entry name" value="PAS"/>
</dbReference>
<dbReference type="Gene3D" id="3.30.450.20">
    <property type="entry name" value="PAS domain"/>
    <property type="match status" value="1"/>
</dbReference>
<gene>
    <name evidence="8" type="ORF">FCS21_15010</name>
</gene>
<evidence type="ECO:0000256" key="4">
    <source>
        <dbReference type="PROSITE-ProRule" id="PRU00284"/>
    </source>
</evidence>
<keyword evidence="9" id="KW-1185">Reference proteome</keyword>
<dbReference type="PRINTS" id="PR00260">
    <property type="entry name" value="CHEMTRNSDUCR"/>
</dbReference>
<evidence type="ECO:0000259" key="6">
    <source>
        <dbReference type="PROSITE" id="PS50112"/>
    </source>
</evidence>
<dbReference type="GO" id="GO:0016020">
    <property type="term" value="C:membrane"/>
    <property type="evidence" value="ECO:0007669"/>
    <property type="project" value="UniProtKB-SubCell"/>
</dbReference>
<dbReference type="InterPro" id="IPR004089">
    <property type="entry name" value="MCPsignal_dom"/>
</dbReference>
<comment type="subcellular location">
    <subcellularLocation>
        <location evidence="1">Membrane</location>
    </subcellularLocation>
</comment>
<evidence type="ECO:0000256" key="2">
    <source>
        <dbReference type="ARBA" id="ARBA00023224"/>
    </source>
</evidence>
<dbReference type="OrthoDB" id="7991996at2"/>
<accession>A0A8H2JIX3</accession>
<dbReference type="Proteomes" id="UP000307702">
    <property type="component" value="Unassembled WGS sequence"/>
</dbReference>
<feature type="domain" description="PAS" evidence="6">
    <location>
        <begin position="208"/>
        <end position="253"/>
    </location>
</feature>
<evidence type="ECO:0000256" key="3">
    <source>
        <dbReference type="ARBA" id="ARBA00029447"/>
    </source>
</evidence>
<dbReference type="GO" id="GO:0006935">
    <property type="term" value="P:chemotaxis"/>
    <property type="evidence" value="ECO:0007669"/>
    <property type="project" value="InterPro"/>
</dbReference>
<feature type="domain" description="Methyl-accepting transducer" evidence="5">
    <location>
        <begin position="444"/>
        <end position="534"/>
    </location>
</feature>
<dbReference type="GO" id="GO:0004888">
    <property type="term" value="F:transmembrane signaling receptor activity"/>
    <property type="evidence" value="ECO:0007669"/>
    <property type="project" value="InterPro"/>
</dbReference>
<evidence type="ECO:0000259" key="7">
    <source>
        <dbReference type="PROSITE" id="PS50113"/>
    </source>
</evidence>
<organism evidence="8 9">
    <name type="scientific">Colwellia ponticola</name>
    <dbReference type="NCBI Taxonomy" id="2304625"/>
    <lineage>
        <taxon>Bacteria</taxon>
        <taxon>Pseudomonadati</taxon>
        <taxon>Pseudomonadota</taxon>
        <taxon>Gammaproteobacteria</taxon>
        <taxon>Alteromonadales</taxon>
        <taxon>Colwelliaceae</taxon>
        <taxon>Colwellia</taxon>
    </lineage>
</organism>
<dbReference type="SMART" id="SM00283">
    <property type="entry name" value="MA"/>
    <property type="match status" value="1"/>
</dbReference>
<reference evidence="8 9" key="1">
    <citation type="submission" date="2019-05" db="EMBL/GenBank/DDBJ databases">
        <title>Colwellia ponticola sp. nov., isolated from seawater.</title>
        <authorList>
            <person name="Yoon J.-H."/>
        </authorList>
    </citation>
    <scope>NUCLEOTIDE SEQUENCE [LARGE SCALE GENOMIC DNA]</scope>
    <source>
        <strain evidence="8 9">OISW-25</strain>
    </source>
</reference>
<dbReference type="InterPro" id="IPR035965">
    <property type="entry name" value="PAS-like_dom_sf"/>
</dbReference>
<feature type="domain" description="PAC" evidence="7">
    <location>
        <begin position="280"/>
        <end position="334"/>
    </location>
</feature>
<dbReference type="SUPFAM" id="SSF55785">
    <property type="entry name" value="PYP-like sensor domain (PAS domain)"/>
    <property type="match status" value="1"/>
</dbReference>
<dbReference type="InterPro" id="IPR001610">
    <property type="entry name" value="PAC"/>
</dbReference>
<dbReference type="NCBIfam" id="TIGR00229">
    <property type="entry name" value="sensory_box"/>
    <property type="match status" value="1"/>
</dbReference>
<comment type="similarity">
    <text evidence="3">Belongs to the methyl-accepting chemotaxis (MCP) protein family.</text>
</comment>
<dbReference type="RefSeq" id="WP_138624361.1">
    <property type="nucleotide sequence ID" value="NZ_SZVP01000019.1"/>
</dbReference>
<dbReference type="AlphaFoldDB" id="A0A8H2JIX3"/>
<dbReference type="PROSITE" id="PS50112">
    <property type="entry name" value="PAS"/>
    <property type="match status" value="1"/>
</dbReference>
<name>A0A8H2JIX3_9GAMM</name>
<evidence type="ECO:0000256" key="1">
    <source>
        <dbReference type="ARBA" id="ARBA00004370"/>
    </source>
</evidence>
<dbReference type="PANTHER" id="PTHR32089">
    <property type="entry name" value="METHYL-ACCEPTING CHEMOTAXIS PROTEIN MCPB"/>
    <property type="match status" value="1"/>
</dbReference>
<dbReference type="Gene3D" id="1.10.287.950">
    <property type="entry name" value="Methyl-accepting chemotaxis protein"/>
    <property type="match status" value="1"/>
</dbReference>
<dbReference type="CDD" id="cd00130">
    <property type="entry name" value="PAS"/>
    <property type="match status" value="1"/>
</dbReference>